<feature type="transmembrane region" description="Helical" evidence="1">
    <location>
        <begin position="95"/>
        <end position="115"/>
    </location>
</feature>
<gene>
    <name evidence="2" type="ORF">SAMN05444141_10558</name>
</gene>
<dbReference type="PANTHER" id="PTHR34980">
    <property type="entry name" value="INNER MEMBRANE PROTEIN-RELATED-RELATED"/>
    <property type="match status" value="1"/>
</dbReference>
<evidence type="ECO:0000313" key="2">
    <source>
        <dbReference type="EMBL" id="SFT93463.1"/>
    </source>
</evidence>
<keyword evidence="3" id="KW-1185">Reference proteome</keyword>
<dbReference type="EMBL" id="FPBD01000005">
    <property type="protein sequence ID" value="SFT93463.1"/>
    <property type="molecule type" value="Genomic_DNA"/>
</dbReference>
<evidence type="ECO:0000256" key="1">
    <source>
        <dbReference type="SAM" id="Phobius"/>
    </source>
</evidence>
<organism evidence="2 3">
    <name type="scientific">Pseudovibrio denitrificans</name>
    <dbReference type="NCBI Taxonomy" id="258256"/>
    <lineage>
        <taxon>Bacteria</taxon>
        <taxon>Pseudomonadati</taxon>
        <taxon>Pseudomonadota</taxon>
        <taxon>Alphaproteobacteria</taxon>
        <taxon>Hyphomicrobiales</taxon>
        <taxon>Stappiaceae</taxon>
        <taxon>Pseudovibrio</taxon>
    </lineage>
</organism>
<dbReference type="Pfam" id="PF05656">
    <property type="entry name" value="DUF805"/>
    <property type="match status" value="1"/>
</dbReference>
<dbReference type="AlphaFoldDB" id="A0A1I7C216"/>
<dbReference type="GO" id="GO:0005886">
    <property type="term" value="C:plasma membrane"/>
    <property type="evidence" value="ECO:0007669"/>
    <property type="project" value="TreeGrafter"/>
</dbReference>
<dbReference type="Proteomes" id="UP000183371">
    <property type="component" value="Unassembled WGS sequence"/>
</dbReference>
<proteinExistence type="predicted"/>
<dbReference type="RefSeq" id="WP_208609032.1">
    <property type="nucleotide sequence ID" value="NZ_FPBD01000005.1"/>
</dbReference>
<keyword evidence="1" id="KW-1133">Transmembrane helix</keyword>
<feature type="transmembrane region" description="Helical" evidence="1">
    <location>
        <begin position="65"/>
        <end position="83"/>
    </location>
</feature>
<name>A0A1I7C216_9HYPH</name>
<accession>A0A1I7C216</accession>
<sequence length="127" mass="14601">MVSFQDAIKTCFKKYAHFYGRATRAEFWWWVLFSVVMSLLAAGFDALILESVFEQIPPDNKHSSGPIGMIVSAALLLPGLAVGVRRLHDVNYSGFWLFLWFLPIIGWAFLFYLHVLPSRQTVQVKYQ</sequence>
<feature type="transmembrane region" description="Helical" evidence="1">
    <location>
        <begin position="27"/>
        <end position="53"/>
    </location>
</feature>
<reference evidence="3" key="1">
    <citation type="submission" date="2016-10" db="EMBL/GenBank/DDBJ databases">
        <authorList>
            <person name="Varghese N."/>
            <person name="Submissions S."/>
        </authorList>
    </citation>
    <scope>NUCLEOTIDE SEQUENCE [LARGE SCALE GENOMIC DNA]</scope>
    <source>
        <strain evidence="3">DSM 17465</strain>
    </source>
</reference>
<evidence type="ECO:0000313" key="3">
    <source>
        <dbReference type="Proteomes" id="UP000183371"/>
    </source>
</evidence>
<keyword evidence="1" id="KW-0812">Transmembrane</keyword>
<dbReference type="PANTHER" id="PTHR34980:SF2">
    <property type="entry name" value="INNER MEMBRANE PROTEIN YHAH-RELATED"/>
    <property type="match status" value="1"/>
</dbReference>
<keyword evidence="1" id="KW-0472">Membrane</keyword>
<dbReference type="InterPro" id="IPR008523">
    <property type="entry name" value="DUF805"/>
</dbReference>
<protein>
    <submittedName>
        <fullName evidence="2">Uncharacterized membrane protein YhaH, DUF805 family</fullName>
    </submittedName>
</protein>